<sequence>MSILKNYNQLFIVLFCSVFSSCGIFDQEDDEQDNGIEVFENVYTVDLEYIIKEPEASDLKRIEFFYNDDFFRFSDIIQYDQEDNIRILVLDYVDNSLTFESIKVLDGDANELHQYLFSYSGNTTTITKDGIDYLNIQNSEQVALPYRIQNFKEGKTYFYTYEEGTLKGVKTYNTILENELFSSSLNTTFEYLEFGNSMIYGTTNFTQFLTLDNIEDYKLTKHLVTDLTKPTLNTNFFVASDSTRITYRSIFNEEKYPINISMINYDKELNPTQQIVHIISYDPLLSPY</sequence>
<evidence type="ECO:0008006" key="3">
    <source>
        <dbReference type="Google" id="ProtNLM"/>
    </source>
</evidence>
<dbReference type="RefSeq" id="WP_169664383.1">
    <property type="nucleotide sequence ID" value="NZ_CP076132.1"/>
</dbReference>
<dbReference type="PROSITE" id="PS51257">
    <property type="entry name" value="PROKAR_LIPOPROTEIN"/>
    <property type="match status" value="1"/>
</dbReference>
<dbReference type="KEGG" id="fya:KMW28_04860"/>
<gene>
    <name evidence="1" type="ORF">KMW28_04860</name>
</gene>
<dbReference type="EMBL" id="CP076132">
    <property type="protein sequence ID" value="QWG02913.1"/>
    <property type="molecule type" value="Genomic_DNA"/>
</dbReference>
<protein>
    <recommendedName>
        <fullName evidence="3">Lipoprotein</fullName>
    </recommendedName>
</protein>
<keyword evidence="2" id="KW-1185">Reference proteome</keyword>
<evidence type="ECO:0000313" key="2">
    <source>
        <dbReference type="Proteomes" id="UP000678679"/>
    </source>
</evidence>
<accession>A0AAX1NA87</accession>
<reference evidence="1 2" key="1">
    <citation type="submission" date="2021-05" db="EMBL/GenBank/DDBJ databases">
        <title>Comparative genomic studies on the polysaccharide-degrading batcterial strains of the Flammeovirga genus.</title>
        <authorList>
            <person name="Zewei F."/>
            <person name="Zheng Z."/>
            <person name="Yu L."/>
            <person name="Ruyue G."/>
            <person name="Yanhong M."/>
            <person name="Yuanyuan C."/>
            <person name="Jingyan G."/>
            <person name="Wenjun H."/>
        </authorList>
    </citation>
    <scope>NUCLEOTIDE SEQUENCE [LARGE SCALE GENOMIC DNA]</scope>
    <source>
        <strain evidence="1 2">NBRC:100898</strain>
    </source>
</reference>
<dbReference type="AlphaFoldDB" id="A0AAX1NA87"/>
<name>A0AAX1NA87_9BACT</name>
<organism evidence="1 2">
    <name type="scientific">Flammeovirga yaeyamensis</name>
    <dbReference type="NCBI Taxonomy" id="367791"/>
    <lineage>
        <taxon>Bacteria</taxon>
        <taxon>Pseudomonadati</taxon>
        <taxon>Bacteroidota</taxon>
        <taxon>Cytophagia</taxon>
        <taxon>Cytophagales</taxon>
        <taxon>Flammeovirgaceae</taxon>
        <taxon>Flammeovirga</taxon>
    </lineage>
</organism>
<evidence type="ECO:0000313" key="1">
    <source>
        <dbReference type="EMBL" id="QWG02913.1"/>
    </source>
</evidence>
<proteinExistence type="predicted"/>
<dbReference type="Proteomes" id="UP000678679">
    <property type="component" value="Chromosome 1"/>
</dbReference>